<dbReference type="Proteomes" id="UP000033358">
    <property type="component" value="Unassembled WGS sequence"/>
</dbReference>
<gene>
    <name evidence="1" type="ORF">SZ25_00127</name>
</gene>
<protein>
    <recommendedName>
        <fullName evidence="3">PAS domain-containing protein</fullName>
    </recommendedName>
</protein>
<dbReference type="EMBL" id="JYHA01000025">
    <property type="protein sequence ID" value="KKB96778.1"/>
    <property type="molecule type" value="Genomic_DNA"/>
</dbReference>
<comment type="caution">
    <text evidence="1">The sequence shown here is derived from an EMBL/GenBank/DDBJ whole genome shotgun (WGS) entry which is preliminary data.</text>
</comment>
<evidence type="ECO:0000313" key="1">
    <source>
        <dbReference type="EMBL" id="KKB96778.1"/>
    </source>
</evidence>
<keyword evidence="2" id="KW-1185">Reference proteome</keyword>
<organism evidence="1 2">
    <name type="scientific">Candidatus Arcanibacter lacustris</name>
    <dbReference type="NCBI Taxonomy" id="1607817"/>
    <lineage>
        <taxon>Bacteria</taxon>
        <taxon>Pseudomonadati</taxon>
        <taxon>Pseudomonadota</taxon>
        <taxon>Alphaproteobacteria</taxon>
        <taxon>Rickettsiales</taxon>
        <taxon>Candidatus Arcanibacter</taxon>
    </lineage>
</organism>
<evidence type="ECO:0000313" key="2">
    <source>
        <dbReference type="Proteomes" id="UP000033358"/>
    </source>
</evidence>
<evidence type="ECO:0008006" key="3">
    <source>
        <dbReference type="Google" id="ProtNLM"/>
    </source>
</evidence>
<sequence>MMDKRLSNNLLTYWNKIKENQDMMPHIDSLDVKYPLINEIWNKCLLATITDLTSMTLKYEYIGTEIIELFGNNCDTISKDRSNLSYNPMTKILGKTRAINFIKKPRAITDNGTYELMDGKIIKYRSCLLPFGKNNELDHLVIGITWKLSTYE</sequence>
<dbReference type="AlphaFoldDB" id="A0A0F5MPP1"/>
<reference evidence="1 2" key="1">
    <citation type="submission" date="2015-02" db="EMBL/GenBank/DDBJ databases">
        <title>Single cell genomics of a rare environmental alphaproteobacterium provides unique insights into Rickettsiaceae evolution.</title>
        <authorList>
            <person name="Martijn J."/>
            <person name="Schulz F."/>
            <person name="Zaremba-Niedzwiedzka K."/>
            <person name="Viklund J."/>
            <person name="Stepanauskas R."/>
            <person name="Andersson S.G.E."/>
            <person name="Horn M."/>
            <person name="Guy L."/>
            <person name="Ettema T.J.G."/>
        </authorList>
    </citation>
    <scope>NUCLEOTIDE SEQUENCE [LARGE SCALE GENOMIC DNA]</scope>
    <source>
        <strain evidence="1 2">SCGC AAA041-L04</strain>
    </source>
</reference>
<name>A0A0F5MPP1_9RICK</name>
<proteinExistence type="predicted"/>
<accession>A0A0F5MPP1</accession>